<feature type="domain" description="LysM" evidence="1">
    <location>
        <begin position="8"/>
        <end position="52"/>
    </location>
</feature>
<dbReference type="CDD" id="cd00118">
    <property type="entry name" value="LysM"/>
    <property type="match status" value="2"/>
</dbReference>
<gene>
    <name evidence="2" type="ORF">GQ588_13510</name>
</gene>
<evidence type="ECO:0000313" key="3">
    <source>
        <dbReference type="Proteomes" id="UP000430508"/>
    </source>
</evidence>
<dbReference type="Pfam" id="PF01476">
    <property type="entry name" value="LysM"/>
    <property type="match status" value="2"/>
</dbReference>
<organism evidence="2 3">
    <name type="scientific">Dehalobacter restrictus</name>
    <dbReference type="NCBI Taxonomy" id="55583"/>
    <lineage>
        <taxon>Bacteria</taxon>
        <taxon>Bacillati</taxon>
        <taxon>Bacillota</taxon>
        <taxon>Clostridia</taxon>
        <taxon>Eubacteriales</taxon>
        <taxon>Desulfitobacteriaceae</taxon>
        <taxon>Dehalobacter</taxon>
    </lineage>
</organism>
<evidence type="ECO:0000259" key="1">
    <source>
        <dbReference type="PROSITE" id="PS51782"/>
    </source>
</evidence>
<protein>
    <submittedName>
        <fullName evidence="2">LysM peptidoglycan-binding domain-containing protein</fullName>
    </submittedName>
</protein>
<dbReference type="PROSITE" id="PS51782">
    <property type="entry name" value="LYSM"/>
    <property type="match status" value="2"/>
</dbReference>
<dbReference type="AlphaFoldDB" id="A0A857DJX4"/>
<dbReference type="PANTHER" id="PTHR33734">
    <property type="entry name" value="LYSM DOMAIN-CONTAINING GPI-ANCHORED PROTEIN 2"/>
    <property type="match status" value="1"/>
</dbReference>
<dbReference type="Gene3D" id="3.10.350.10">
    <property type="entry name" value="LysM domain"/>
    <property type="match status" value="2"/>
</dbReference>
<dbReference type="SMART" id="SM00257">
    <property type="entry name" value="LysM"/>
    <property type="match status" value="2"/>
</dbReference>
<proteinExistence type="predicted"/>
<dbReference type="EMBL" id="CP046996">
    <property type="protein sequence ID" value="QHA01584.1"/>
    <property type="molecule type" value="Genomic_DNA"/>
</dbReference>
<dbReference type="PANTHER" id="PTHR33734:SF6">
    <property type="entry name" value="OS02G0681632 PROTEIN"/>
    <property type="match status" value="1"/>
</dbReference>
<accession>A0A857DJX4</accession>
<sequence length="118" mass="12915">MTCPKGTIPYQIKPGDTFYSLARKFNTTAEAIASVNTGVNPNNLKPGVLICIPIRRSVVSCPPANRYVIKAGDTFSKLAGKYHLSTTSLISLNPGVDPTNLRIGQMICLPVKRRRRSR</sequence>
<name>A0A857DJX4_9FIRM</name>
<dbReference type="SUPFAM" id="SSF54106">
    <property type="entry name" value="LysM domain"/>
    <property type="match status" value="2"/>
</dbReference>
<feature type="domain" description="LysM" evidence="1">
    <location>
        <begin position="65"/>
        <end position="109"/>
    </location>
</feature>
<reference evidence="2 3" key="1">
    <citation type="submission" date="2019-12" db="EMBL/GenBank/DDBJ databases">
        <title>Sequence classification of anaerobic respiratory reductive dehalogenases: First we see many, then we see few.</title>
        <authorList>
            <person name="Molenda O."/>
            <person name="Puentes Jacome L.A."/>
            <person name="Cao X."/>
            <person name="Nesbo C.L."/>
            <person name="Tang S."/>
            <person name="Morson N."/>
            <person name="Patron J."/>
            <person name="Lomheim L."/>
            <person name="Wishart D.S."/>
            <person name="Edwards E.A."/>
        </authorList>
    </citation>
    <scope>NUCLEOTIDE SEQUENCE [LARGE SCALE GENOMIC DNA]</scope>
    <source>
        <strain evidence="2 3">12DCA</strain>
    </source>
</reference>
<evidence type="ECO:0000313" key="2">
    <source>
        <dbReference type="EMBL" id="QHA01584.1"/>
    </source>
</evidence>
<dbReference type="InterPro" id="IPR036779">
    <property type="entry name" value="LysM_dom_sf"/>
</dbReference>
<dbReference type="Proteomes" id="UP000430508">
    <property type="component" value="Chromosome"/>
</dbReference>
<dbReference type="RefSeq" id="WP_019224673.1">
    <property type="nucleotide sequence ID" value="NZ_CP046996.1"/>
</dbReference>
<dbReference type="InterPro" id="IPR018392">
    <property type="entry name" value="LysM"/>
</dbReference>